<reference evidence="1" key="1">
    <citation type="submission" date="2022-07" db="EMBL/GenBank/DDBJ databases">
        <title>Draft genome sequence of Zalerion maritima ATCC 34329, a (micro)plastics degrading marine fungus.</title>
        <authorList>
            <person name="Paco A."/>
            <person name="Goncalves M.F.M."/>
            <person name="Rocha-Santos T.A.P."/>
            <person name="Alves A."/>
        </authorList>
    </citation>
    <scope>NUCLEOTIDE SEQUENCE</scope>
    <source>
        <strain evidence="1">ATCC 34329</strain>
    </source>
</reference>
<name>A0AAD5WMU4_9PEZI</name>
<evidence type="ECO:0000313" key="1">
    <source>
        <dbReference type="EMBL" id="KAJ2891832.1"/>
    </source>
</evidence>
<gene>
    <name evidence="1" type="ORF">MKZ38_010671</name>
</gene>
<organism evidence="1 2">
    <name type="scientific">Zalerion maritima</name>
    <dbReference type="NCBI Taxonomy" id="339359"/>
    <lineage>
        <taxon>Eukaryota</taxon>
        <taxon>Fungi</taxon>
        <taxon>Dikarya</taxon>
        <taxon>Ascomycota</taxon>
        <taxon>Pezizomycotina</taxon>
        <taxon>Sordariomycetes</taxon>
        <taxon>Lulworthiomycetidae</taxon>
        <taxon>Lulworthiales</taxon>
        <taxon>Lulworthiaceae</taxon>
        <taxon>Zalerion</taxon>
    </lineage>
</organism>
<proteinExistence type="predicted"/>
<protein>
    <submittedName>
        <fullName evidence="1">Uncharacterized protein</fullName>
    </submittedName>
</protein>
<keyword evidence="2" id="KW-1185">Reference proteome</keyword>
<evidence type="ECO:0000313" key="2">
    <source>
        <dbReference type="Proteomes" id="UP001201980"/>
    </source>
</evidence>
<dbReference type="Proteomes" id="UP001201980">
    <property type="component" value="Unassembled WGS sequence"/>
</dbReference>
<comment type="caution">
    <text evidence="1">The sequence shown here is derived from an EMBL/GenBank/DDBJ whole genome shotgun (WGS) entry which is preliminary data.</text>
</comment>
<sequence>MPKGAVDGAFWKASGKSQAHCRDWFVLTWNPVVGMTADNRPPEWPEPSFPLTNPGPRSLCDITALSFKWEVRIKGWTEWEKNQLREELEGCGHIDGFERTENDDRGYEWYIHGDIPITMNEGCIGRAMKTAGPAGTLVWKC</sequence>
<accession>A0AAD5WMU4</accession>
<dbReference type="EMBL" id="JAKWBI020000975">
    <property type="protein sequence ID" value="KAJ2891832.1"/>
    <property type="molecule type" value="Genomic_DNA"/>
</dbReference>
<dbReference type="AlphaFoldDB" id="A0AAD5WMU4"/>